<keyword evidence="1" id="KW-0966">Cell projection</keyword>
<protein>
    <submittedName>
        <fullName evidence="1">Flagellin</fullName>
    </submittedName>
</protein>
<evidence type="ECO:0000313" key="2">
    <source>
        <dbReference type="Proteomes" id="UP000776276"/>
    </source>
</evidence>
<evidence type="ECO:0000313" key="1">
    <source>
        <dbReference type="EMBL" id="MBU3078652.1"/>
    </source>
</evidence>
<dbReference type="EMBL" id="JAHKRT010000006">
    <property type="protein sequence ID" value="MBU3078652.1"/>
    <property type="molecule type" value="Genomic_DNA"/>
</dbReference>
<organism evidence="1 2">
    <name type="scientific">Sphingomonas quercus</name>
    <dbReference type="NCBI Taxonomy" id="2842451"/>
    <lineage>
        <taxon>Bacteria</taxon>
        <taxon>Pseudomonadati</taxon>
        <taxon>Pseudomonadota</taxon>
        <taxon>Alphaproteobacteria</taxon>
        <taxon>Sphingomonadales</taxon>
        <taxon>Sphingomonadaceae</taxon>
        <taxon>Sphingomonas</taxon>
    </lineage>
</organism>
<keyword evidence="1" id="KW-0282">Flagellum</keyword>
<accession>A0ABS6BM10</accession>
<dbReference type="Proteomes" id="UP000776276">
    <property type="component" value="Unassembled WGS sequence"/>
</dbReference>
<dbReference type="InterPro" id="IPR001492">
    <property type="entry name" value="Flagellin"/>
</dbReference>
<dbReference type="PANTHER" id="PTHR42792:SF1">
    <property type="entry name" value="FLAGELLAR HOOK-ASSOCIATED PROTEIN 3"/>
    <property type="match status" value="1"/>
</dbReference>
<keyword evidence="1" id="KW-0969">Cilium</keyword>
<name>A0ABS6BM10_9SPHN</name>
<keyword evidence="2" id="KW-1185">Reference proteome</keyword>
<gene>
    <name evidence="1" type="ORF">KOF26_12320</name>
</gene>
<reference evidence="1 2" key="1">
    <citation type="submission" date="2021-06" db="EMBL/GenBank/DDBJ databases">
        <title>Sphingomonas sp. XMGL2, whole genome shotgun sequencing project.</title>
        <authorList>
            <person name="Zhao G."/>
            <person name="Shen L."/>
        </authorList>
    </citation>
    <scope>NUCLEOTIDE SEQUENCE [LARGE SCALE GENOMIC DNA]</scope>
    <source>
        <strain evidence="1 2">XMGL2</strain>
    </source>
</reference>
<sequence length="289" mass="30614">MSNSIQNTQAKLANSLDQMNTQKKANSYAELGLDTTRVLSARNMLARQAAQDTVTSQVGTTLDYYNTSLTAVDGDMSDLRKAMLDVVGSGDTYGLQTTIEQTFASVRTALNTTVAGQPIFAGSMTGSTPVKPATLQDTIGLDPNDAFNNDQVKLSAQVSNDNTMQYGVVASDVGKNIIAAFRTLAEAGPFGEKATDAQMDAVKTAMKQIEDGLADVRTANANNGRLQAEVDTVTARGEDRTKMLKTVIGKAEDADLGQVALDITNGQTMLSASYSVFAKIANLSLANYL</sequence>
<proteinExistence type="predicted"/>
<comment type="caution">
    <text evidence="1">The sequence shown here is derived from an EMBL/GenBank/DDBJ whole genome shotgun (WGS) entry which is preliminary data.</text>
</comment>
<dbReference type="PANTHER" id="PTHR42792">
    <property type="entry name" value="FLAGELLIN"/>
    <property type="match status" value="1"/>
</dbReference>